<proteinExistence type="inferred from homology"/>
<dbReference type="Proteomes" id="UP000512167">
    <property type="component" value="Chromosome"/>
</dbReference>
<feature type="domain" description="SF4 helicase" evidence="13">
    <location>
        <begin position="173"/>
        <end position="440"/>
    </location>
</feature>
<dbReference type="PROSITE" id="PS51199">
    <property type="entry name" value="SF4_HELICASE"/>
    <property type="match status" value="1"/>
</dbReference>
<keyword evidence="2 12" id="KW-0639">Primosome</keyword>
<dbReference type="InterPro" id="IPR027417">
    <property type="entry name" value="P-loop_NTPase"/>
</dbReference>
<sequence>MEIKTPYSQEAEESVLGSIFFSESEIKTIADKLTVEDFYNPSHQEIYEAILKLFKNGNSIDAITVSNFLENINTLEKAGGREYIVYLSSVVPSTANLMEYINIVKDKSVLRKLQESFTSLIEASRSVEDTPHFIDQVEKEIFNITKDRRSTDFVNIAEAAEKTLAKIAEQAQHANEISGLDTGYYQFNRYTLGLQPSDLLIVAARPGIGKTAFALNLALNIGMLPKAPHIAFFSLEMGVEQLVMRLLSSVSSVDNTSLRKGDLKQYEWERLQTGVHNLKGSNIYFDDSGTVQVLDLRSKCRKLKQDNKLDLVIVDYLQLLSGSQHNKGNRVQEVSEISRVLKEMARELKVPVVALSQLSRNLEQRPDKTPRMSDLRESGSIEQDADIIIFLYVKEEDKQDESRQNITQFVVAKNRHGQPGDFELLFNKNTSKFSGEFNSGLKG</sequence>
<dbReference type="InterPro" id="IPR016136">
    <property type="entry name" value="DNA_helicase_N/primase_C"/>
</dbReference>
<comment type="function">
    <text evidence="12">The main replicative DNA helicase, it participates in initiation and elongation during chromosome replication. Travels ahead of the DNA replisome, separating dsDNA into templates for DNA synthesis. A processive ATP-dependent 5'-3' DNA helicase it has DNA-dependent ATPase activity.</text>
</comment>
<comment type="similarity">
    <text evidence="1 12">Belongs to the helicase family. DnaB subfamily.</text>
</comment>
<dbReference type="GO" id="GO:0016787">
    <property type="term" value="F:hydrolase activity"/>
    <property type="evidence" value="ECO:0007669"/>
    <property type="project" value="UniProtKB-KW"/>
</dbReference>
<evidence type="ECO:0000256" key="5">
    <source>
        <dbReference type="ARBA" id="ARBA00022801"/>
    </source>
</evidence>
<dbReference type="Pfam" id="PF00772">
    <property type="entry name" value="DnaB"/>
    <property type="match status" value="1"/>
</dbReference>
<evidence type="ECO:0000256" key="8">
    <source>
        <dbReference type="ARBA" id="ARBA00023125"/>
    </source>
</evidence>
<comment type="catalytic activity">
    <reaction evidence="10 12">
        <text>ATP + H2O = ADP + phosphate + H(+)</text>
        <dbReference type="Rhea" id="RHEA:13065"/>
        <dbReference type="ChEBI" id="CHEBI:15377"/>
        <dbReference type="ChEBI" id="CHEBI:15378"/>
        <dbReference type="ChEBI" id="CHEBI:30616"/>
        <dbReference type="ChEBI" id="CHEBI:43474"/>
        <dbReference type="ChEBI" id="CHEBI:456216"/>
        <dbReference type="EC" id="5.6.2.3"/>
    </reaction>
</comment>
<evidence type="ECO:0000256" key="3">
    <source>
        <dbReference type="ARBA" id="ARBA00022705"/>
    </source>
</evidence>
<dbReference type="SUPFAM" id="SSF52540">
    <property type="entry name" value="P-loop containing nucleoside triphosphate hydrolases"/>
    <property type="match status" value="1"/>
</dbReference>
<keyword evidence="4 12" id="KW-0547">Nucleotide-binding</keyword>
<dbReference type="PANTHER" id="PTHR30153">
    <property type="entry name" value="REPLICATIVE DNA HELICASE DNAB"/>
    <property type="match status" value="1"/>
</dbReference>
<keyword evidence="9" id="KW-0413">Isomerase</keyword>
<dbReference type="SMART" id="SM00382">
    <property type="entry name" value="AAA"/>
    <property type="match status" value="1"/>
</dbReference>
<keyword evidence="5 12" id="KW-0378">Hydrolase</keyword>
<evidence type="ECO:0000313" key="15">
    <source>
        <dbReference type="Proteomes" id="UP000512167"/>
    </source>
</evidence>
<evidence type="ECO:0000256" key="7">
    <source>
        <dbReference type="ARBA" id="ARBA00022840"/>
    </source>
</evidence>
<dbReference type="Gene3D" id="3.40.50.300">
    <property type="entry name" value="P-loop containing nucleotide triphosphate hydrolases"/>
    <property type="match status" value="1"/>
</dbReference>
<protein>
    <recommendedName>
        <fullName evidence="11 12">Replicative DNA helicase</fullName>
        <ecNumber evidence="11 12">5.6.2.3</ecNumber>
    </recommendedName>
</protein>
<dbReference type="GO" id="GO:0005524">
    <property type="term" value="F:ATP binding"/>
    <property type="evidence" value="ECO:0007669"/>
    <property type="project" value="UniProtKB-UniRule"/>
</dbReference>
<dbReference type="InterPro" id="IPR003593">
    <property type="entry name" value="AAA+_ATPase"/>
</dbReference>
<organism evidence="14 15">
    <name type="scientific">Hujiaoplasma nucleasis</name>
    <dbReference type="NCBI Taxonomy" id="2725268"/>
    <lineage>
        <taxon>Bacteria</taxon>
        <taxon>Bacillati</taxon>
        <taxon>Mycoplasmatota</taxon>
        <taxon>Mollicutes</taxon>
        <taxon>Candidatus Izemoplasmatales</taxon>
        <taxon>Hujiaoplasmataceae</taxon>
        <taxon>Hujiaoplasma</taxon>
    </lineage>
</organism>
<dbReference type="InterPro" id="IPR036185">
    <property type="entry name" value="DNA_heli_DnaB-like_N_sf"/>
</dbReference>
<name>A0A7L6N4V6_9MOLU</name>
<dbReference type="SUPFAM" id="SSF48024">
    <property type="entry name" value="N-terminal domain of DnaB helicase"/>
    <property type="match status" value="1"/>
</dbReference>
<dbReference type="GO" id="GO:0005829">
    <property type="term" value="C:cytosol"/>
    <property type="evidence" value="ECO:0007669"/>
    <property type="project" value="TreeGrafter"/>
</dbReference>
<accession>A0A7L6N4V6</accession>
<dbReference type="Gene3D" id="1.10.860.10">
    <property type="entry name" value="DNAb Helicase, Chain A"/>
    <property type="match status" value="1"/>
</dbReference>
<gene>
    <name evidence="14" type="primary">dnaB</name>
    <name evidence="14" type="ORF">HF295_05150</name>
</gene>
<dbReference type="GO" id="GO:1990077">
    <property type="term" value="C:primosome complex"/>
    <property type="evidence" value="ECO:0007669"/>
    <property type="project" value="UniProtKB-UniRule"/>
</dbReference>
<dbReference type="PANTHER" id="PTHR30153:SF2">
    <property type="entry name" value="REPLICATIVE DNA HELICASE"/>
    <property type="match status" value="1"/>
</dbReference>
<evidence type="ECO:0000256" key="12">
    <source>
        <dbReference type="RuleBase" id="RU362085"/>
    </source>
</evidence>
<evidence type="ECO:0000256" key="9">
    <source>
        <dbReference type="ARBA" id="ARBA00023235"/>
    </source>
</evidence>
<dbReference type="NCBIfam" id="TIGR00665">
    <property type="entry name" value="DnaB"/>
    <property type="match status" value="1"/>
</dbReference>
<dbReference type="GO" id="GO:0043139">
    <property type="term" value="F:5'-3' DNA helicase activity"/>
    <property type="evidence" value="ECO:0007669"/>
    <property type="project" value="UniProtKB-EC"/>
</dbReference>
<dbReference type="Pfam" id="PF03796">
    <property type="entry name" value="DnaB_C"/>
    <property type="match status" value="1"/>
</dbReference>
<keyword evidence="15" id="KW-1185">Reference proteome</keyword>
<keyword evidence="3 12" id="KW-0235">DNA replication</keyword>
<evidence type="ECO:0000313" key="14">
    <source>
        <dbReference type="EMBL" id="QLY40278.1"/>
    </source>
</evidence>
<dbReference type="InterPro" id="IPR007694">
    <property type="entry name" value="DNA_helicase_DnaB-like_C"/>
</dbReference>
<dbReference type="CDD" id="cd00984">
    <property type="entry name" value="DnaB_C"/>
    <property type="match status" value="1"/>
</dbReference>
<dbReference type="AlphaFoldDB" id="A0A7L6N4V6"/>
<evidence type="ECO:0000256" key="10">
    <source>
        <dbReference type="ARBA" id="ARBA00048954"/>
    </source>
</evidence>
<dbReference type="InterPro" id="IPR007693">
    <property type="entry name" value="DNA_helicase_DnaB-like_N"/>
</dbReference>
<dbReference type="InterPro" id="IPR007692">
    <property type="entry name" value="DNA_helicase_DnaB"/>
</dbReference>
<keyword evidence="7 12" id="KW-0067">ATP-binding</keyword>
<keyword evidence="8 12" id="KW-0238">DNA-binding</keyword>
<dbReference type="GO" id="GO:0006269">
    <property type="term" value="P:DNA replication, synthesis of primer"/>
    <property type="evidence" value="ECO:0007669"/>
    <property type="project" value="UniProtKB-UniRule"/>
</dbReference>
<evidence type="ECO:0000256" key="11">
    <source>
        <dbReference type="NCBIfam" id="TIGR00665"/>
    </source>
</evidence>
<keyword evidence="6 12" id="KW-0347">Helicase</keyword>
<dbReference type="EC" id="5.6.2.3" evidence="11 12"/>
<reference evidence="14 15" key="1">
    <citation type="submission" date="2020-04" db="EMBL/GenBank/DDBJ databases">
        <authorList>
            <person name="Zheng R.K."/>
            <person name="Sun C.M."/>
        </authorList>
    </citation>
    <scope>NUCLEOTIDE SEQUENCE [LARGE SCALE GENOMIC DNA]</scope>
    <source>
        <strain evidence="15">zrk29</strain>
    </source>
</reference>
<dbReference type="KEGG" id="tbk:HF295_05150"/>
<evidence type="ECO:0000256" key="6">
    <source>
        <dbReference type="ARBA" id="ARBA00022806"/>
    </source>
</evidence>
<evidence type="ECO:0000256" key="1">
    <source>
        <dbReference type="ARBA" id="ARBA00008428"/>
    </source>
</evidence>
<dbReference type="EMBL" id="CP051151">
    <property type="protein sequence ID" value="QLY40278.1"/>
    <property type="molecule type" value="Genomic_DNA"/>
</dbReference>
<evidence type="ECO:0000256" key="2">
    <source>
        <dbReference type="ARBA" id="ARBA00022515"/>
    </source>
</evidence>
<dbReference type="GO" id="GO:0003677">
    <property type="term" value="F:DNA binding"/>
    <property type="evidence" value="ECO:0007669"/>
    <property type="project" value="UniProtKB-UniRule"/>
</dbReference>
<dbReference type="RefSeq" id="WP_312031105.1">
    <property type="nucleotide sequence ID" value="NZ_CP051151.1"/>
</dbReference>
<evidence type="ECO:0000259" key="13">
    <source>
        <dbReference type="PROSITE" id="PS51199"/>
    </source>
</evidence>
<evidence type="ECO:0000256" key="4">
    <source>
        <dbReference type="ARBA" id="ARBA00022741"/>
    </source>
</evidence>